<sequence length="93" mass="10756">MTARDELPTGIQYEFCRFISIRSSYETMEYLKVKVTEVDANSFNTNNKQVPGKTDPEHAAMIANSPILNMVYHQKLERAIKHLEEKYGAYVIQ</sequence>
<evidence type="ECO:0000313" key="1">
    <source>
        <dbReference type="EMBL" id="RCI07412.1"/>
    </source>
</evidence>
<gene>
    <name evidence="1" type="ORF">L249_4503</name>
</gene>
<dbReference type="AlphaFoldDB" id="A0A367KZK7"/>
<protein>
    <submittedName>
        <fullName evidence="1">Uncharacterized protein</fullName>
    </submittedName>
</protein>
<comment type="caution">
    <text evidence="1">The sequence shown here is derived from an EMBL/GenBank/DDBJ whole genome shotgun (WGS) entry which is preliminary data.</text>
</comment>
<dbReference type="EMBL" id="LKCN02000030">
    <property type="protein sequence ID" value="RCI07412.1"/>
    <property type="molecule type" value="Genomic_DNA"/>
</dbReference>
<evidence type="ECO:0000313" key="2">
    <source>
        <dbReference type="Proteomes" id="UP000253664"/>
    </source>
</evidence>
<accession>A0A367KZK7</accession>
<name>A0A367KZK7_9HYPO</name>
<reference evidence="1 2" key="1">
    <citation type="journal article" date="2015" name="BMC Genomics">
        <title>Insights from the genome of Ophiocordyceps polyrhachis-furcata to pathogenicity and host specificity in insect fungi.</title>
        <authorList>
            <person name="Wichadakul D."/>
            <person name="Kobmoo N."/>
            <person name="Ingsriswang S."/>
            <person name="Tangphatsornruang S."/>
            <person name="Chantasingh D."/>
            <person name="Luangsa-ard J.J."/>
            <person name="Eurwilaichitr L."/>
        </authorList>
    </citation>
    <scope>NUCLEOTIDE SEQUENCE [LARGE SCALE GENOMIC DNA]</scope>
    <source>
        <strain evidence="1 2">BCC 54312</strain>
    </source>
</reference>
<organism evidence="1 2">
    <name type="scientific">Ophiocordyceps polyrhachis-furcata BCC 54312</name>
    <dbReference type="NCBI Taxonomy" id="1330021"/>
    <lineage>
        <taxon>Eukaryota</taxon>
        <taxon>Fungi</taxon>
        <taxon>Dikarya</taxon>
        <taxon>Ascomycota</taxon>
        <taxon>Pezizomycotina</taxon>
        <taxon>Sordariomycetes</taxon>
        <taxon>Hypocreomycetidae</taxon>
        <taxon>Hypocreales</taxon>
        <taxon>Ophiocordycipitaceae</taxon>
        <taxon>Ophiocordyceps</taxon>
    </lineage>
</organism>
<keyword evidence="2" id="KW-1185">Reference proteome</keyword>
<proteinExistence type="predicted"/>
<dbReference type="Proteomes" id="UP000253664">
    <property type="component" value="Unassembled WGS sequence"/>
</dbReference>